<name>A0A8J5KW80_ZINOF</name>
<dbReference type="InterPro" id="IPR011051">
    <property type="entry name" value="RmlC_Cupin_sf"/>
</dbReference>
<dbReference type="SUPFAM" id="SSF51182">
    <property type="entry name" value="RmlC-like cupins"/>
    <property type="match status" value="1"/>
</dbReference>
<gene>
    <name evidence="2" type="ORF">ZIOFF_046870</name>
</gene>
<feature type="domain" description="Cupin type-1" evidence="1">
    <location>
        <begin position="33"/>
        <end position="89"/>
    </location>
</feature>
<dbReference type="PANTHER" id="PTHR31238">
    <property type="entry name" value="GERMIN-LIKE PROTEIN SUBFAMILY 3 MEMBER 3"/>
    <property type="match status" value="1"/>
</dbReference>
<dbReference type="Pfam" id="PF00190">
    <property type="entry name" value="Cupin_1"/>
    <property type="match status" value="1"/>
</dbReference>
<evidence type="ECO:0000259" key="1">
    <source>
        <dbReference type="Pfam" id="PF00190"/>
    </source>
</evidence>
<protein>
    <recommendedName>
        <fullName evidence="1">Cupin type-1 domain-containing protein</fullName>
    </recommendedName>
</protein>
<sequence length="96" mass="10629">MARIDFGPHRLNPPHTHPRTTEILTVLDGELYGLVHFQFNRGHTRAIAIAALSSQNIGTITIANAVFGAKTPISDEVLAKAFRVDQKTVDRHQAQF</sequence>
<dbReference type="EMBL" id="JACMSC010000013">
    <property type="protein sequence ID" value="KAG6491929.1"/>
    <property type="molecule type" value="Genomic_DNA"/>
</dbReference>
<evidence type="ECO:0000313" key="2">
    <source>
        <dbReference type="EMBL" id="KAG6491929.1"/>
    </source>
</evidence>
<proteinExistence type="predicted"/>
<dbReference type="AlphaFoldDB" id="A0A8J5KW80"/>
<dbReference type="InterPro" id="IPR014710">
    <property type="entry name" value="RmlC-like_jellyroll"/>
</dbReference>
<dbReference type="Proteomes" id="UP000734854">
    <property type="component" value="Unassembled WGS sequence"/>
</dbReference>
<reference evidence="2 3" key="1">
    <citation type="submission" date="2020-08" db="EMBL/GenBank/DDBJ databases">
        <title>Plant Genome Project.</title>
        <authorList>
            <person name="Zhang R.-G."/>
        </authorList>
    </citation>
    <scope>NUCLEOTIDE SEQUENCE [LARGE SCALE GENOMIC DNA]</scope>
    <source>
        <tissue evidence="2">Rhizome</tissue>
    </source>
</reference>
<evidence type="ECO:0000313" key="3">
    <source>
        <dbReference type="Proteomes" id="UP000734854"/>
    </source>
</evidence>
<organism evidence="2 3">
    <name type="scientific">Zingiber officinale</name>
    <name type="common">Ginger</name>
    <name type="synonym">Amomum zingiber</name>
    <dbReference type="NCBI Taxonomy" id="94328"/>
    <lineage>
        <taxon>Eukaryota</taxon>
        <taxon>Viridiplantae</taxon>
        <taxon>Streptophyta</taxon>
        <taxon>Embryophyta</taxon>
        <taxon>Tracheophyta</taxon>
        <taxon>Spermatophyta</taxon>
        <taxon>Magnoliopsida</taxon>
        <taxon>Liliopsida</taxon>
        <taxon>Zingiberales</taxon>
        <taxon>Zingiberaceae</taxon>
        <taxon>Zingiber</taxon>
    </lineage>
</organism>
<dbReference type="InterPro" id="IPR006045">
    <property type="entry name" value="Cupin_1"/>
</dbReference>
<keyword evidence="3" id="KW-1185">Reference proteome</keyword>
<accession>A0A8J5KW80</accession>
<dbReference type="Gene3D" id="2.60.120.10">
    <property type="entry name" value="Jelly Rolls"/>
    <property type="match status" value="2"/>
</dbReference>
<comment type="caution">
    <text evidence="2">The sequence shown here is derived from an EMBL/GenBank/DDBJ whole genome shotgun (WGS) entry which is preliminary data.</text>
</comment>